<dbReference type="Proteomes" id="UP000018958">
    <property type="component" value="Unassembled WGS sequence"/>
</dbReference>
<accession>W2W8Y4</accession>
<name>W2W8Y4_PHYNI</name>
<protein>
    <submittedName>
        <fullName evidence="1">Uncharacterized protein</fullName>
    </submittedName>
</protein>
<proteinExistence type="predicted"/>
<organism evidence="1 2">
    <name type="scientific">Phytophthora nicotianae CJ01A1</name>
    <dbReference type="NCBI Taxonomy" id="1317063"/>
    <lineage>
        <taxon>Eukaryota</taxon>
        <taxon>Sar</taxon>
        <taxon>Stramenopiles</taxon>
        <taxon>Oomycota</taxon>
        <taxon>Peronosporomycetes</taxon>
        <taxon>Peronosporales</taxon>
        <taxon>Peronosporaceae</taxon>
        <taxon>Phytophthora</taxon>
    </lineage>
</organism>
<reference evidence="1 2" key="1">
    <citation type="submission" date="2013-11" db="EMBL/GenBank/DDBJ databases">
        <title>The Genome Sequence of Phytophthora parasitica CJ01A1.</title>
        <authorList>
            <consortium name="The Broad Institute Genomics Platform"/>
            <person name="Russ C."/>
            <person name="Tyler B."/>
            <person name="Panabieres F."/>
            <person name="Shan W."/>
            <person name="Tripathy S."/>
            <person name="Grunwald N."/>
            <person name="Machado M."/>
            <person name="Johnson C.S."/>
            <person name="Walker B."/>
            <person name="Young S.K."/>
            <person name="Zeng Q."/>
            <person name="Gargeya S."/>
            <person name="Fitzgerald M."/>
            <person name="Haas B."/>
            <person name="Abouelleil A."/>
            <person name="Allen A.W."/>
            <person name="Alvarado L."/>
            <person name="Arachchi H.M."/>
            <person name="Berlin A.M."/>
            <person name="Chapman S.B."/>
            <person name="Gainer-Dewar J."/>
            <person name="Goldberg J."/>
            <person name="Griggs A."/>
            <person name="Gujja S."/>
            <person name="Hansen M."/>
            <person name="Howarth C."/>
            <person name="Imamovic A."/>
            <person name="Ireland A."/>
            <person name="Larimer J."/>
            <person name="McCowan C."/>
            <person name="Murphy C."/>
            <person name="Pearson M."/>
            <person name="Poon T.W."/>
            <person name="Priest M."/>
            <person name="Roberts A."/>
            <person name="Saif S."/>
            <person name="Shea T."/>
            <person name="Sisk P."/>
            <person name="Sykes S."/>
            <person name="Wortman J."/>
            <person name="Nusbaum C."/>
            <person name="Birren B."/>
        </authorList>
    </citation>
    <scope>NUCLEOTIDE SEQUENCE [LARGE SCALE GENOMIC DNA]</scope>
    <source>
        <strain evidence="1 2">CJ01A1</strain>
    </source>
</reference>
<dbReference type="AlphaFoldDB" id="W2W8Y4"/>
<sequence length="103" mass="11831">RRKQAILYFRQEETHAQIIVAAHALTAAPTVLPLHKQHQAITEQSHRQDRLSPTEVEPEAWRYVLERLVAPTAPSLTTFAWMAQRYEIEMKAAAEFLSPLDRG</sequence>
<gene>
    <name evidence="1" type="ORF">F441_17481</name>
</gene>
<dbReference type="EMBL" id="ANIX01003479">
    <property type="protein sequence ID" value="ETP06034.1"/>
    <property type="molecule type" value="Genomic_DNA"/>
</dbReference>
<evidence type="ECO:0000313" key="1">
    <source>
        <dbReference type="EMBL" id="ETP06034.1"/>
    </source>
</evidence>
<comment type="caution">
    <text evidence="1">The sequence shown here is derived from an EMBL/GenBank/DDBJ whole genome shotgun (WGS) entry which is preliminary data.</text>
</comment>
<feature type="non-terminal residue" evidence="1">
    <location>
        <position position="1"/>
    </location>
</feature>
<evidence type="ECO:0000313" key="2">
    <source>
        <dbReference type="Proteomes" id="UP000018958"/>
    </source>
</evidence>